<feature type="domain" description="FHA" evidence="3">
    <location>
        <begin position="14"/>
        <end position="63"/>
    </location>
</feature>
<reference evidence="4 5" key="1">
    <citation type="submission" date="2016-12" db="EMBL/GenBank/DDBJ databases">
        <title>Comparative genomics of four Isosphaeraceae planctomycetes: a common pool of plasmids and glycoside hydrolase genes.</title>
        <authorList>
            <person name="Ivanova A."/>
        </authorList>
    </citation>
    <scope>NUCLEOTIDE SEQUENCE [LARGE SCALE GENOMIC DNA]</scope>
    <source>
        <strain evidence="4 5">PX4</strain>
        <plasmid evidence="5">palbo1</plasmid>
    </source>
</reference>
<name>A0A1U7CZA8_9BACT</name>
<dbReference type="PANTHER" id="PTHR23308">
    <property type="entry name" value="NUCLEAR INHIBITOR OF PROTEIN PHOSPHATASE-1"/>
    <property type="match status" value="1"/>
</dbReference>
<dbReference type="Proteomes" id="UP000186309">
    <property type="component" value="Plasmid PALBO1"/>
</dbReference>
<dbReference type="InterPro" id="IPR008984">
    <property type="entry name" value="SMAD_FHA_dom_sf"/>
</dbReference>
<dbReference type="KEGG" id="pbor:BSF38_10009"/>
<feature type="region of interest" description="Disordered" evidence="2">
    <location>
        <begin position="216"/>
        <end position="241"/>
    </location>
</feature>
<dbReference type="AlphaFoldDB" id="A0A1U7CZA8"/>
<organism evidence="4 5">
    <name type="scientific">Paludisphaera borealis</name>
    <dbReference type="NCBI Taxonomy" id="1387353"/>
    <lineage>
        <taxon>Bacteria</taxon>
        <taxon>Pseudomonadati</taxon>
        <taxon>Planctomycetota</taxon>
        <taxon>Planctomycetia</taxon>
        <taxon>Isosphaerales</taxon>
        <taxon>Isosphaeraceae</taxon>
        <taxon>Paludisphaera</taxon>
    </lineage>
</organism>
<dbReference type="SMART" id="SM00240">
    <property type="entry name" value="FHA"/>
    <property type="match status" value="2"/>
</dbReference>
<keyword evidence="1" id="KW-0175">Coiled coil</keyword>
<dbReference type="InterPro" id="IPR050923">
    <property type="entry name" value="Cell_Proc_Reg/RNA_Proc"/>
</dbReference>
<evidence type="ECO:0000313" key="5">
    <source>
        <dbReference type="Proteomes" id="UP000186309"/>
    </source>
</evidence>
<evidence type="ECO:0000256" key="2">
    <source>
        <dbReference type="SAM" id="MobiDB-lite"/>
    </source>
</evidence>
<accession>A0A1U7CZA8</accession>
<proteinExistence type="predicted"/>
<feature type="coiled-coil region" evidence="1">
    <location>
        <begin position="339"/>
        <end position="383"/>
    </location>
</feature>
<feature type="domain" description="FHA" evidence="3">
    <location>
        <begin position="139"/>
        <end position="188"/>
    </location>
</feature>
<dbReference type="Gene3D" id="2.60.200.20">
    <property type="match status" value="2"/>
</dbReference>
<feature type="region of interest" description="Disordered" evidence="2">
    <location>
        <begin position="401"/>
        <end position="464"/>
    </location>
</feature>
<keyword evidence="4" id="KW-0614">Plasmid</keyword>
<dbReference type="Pfam" id="PF00498">
    <property type="entry name" value="FHA"/>
    <property type="match status" value="2"/>
</dbReference>
<evidence type="ECO:0000259" key="3">
    <source>
        <dbReference type="PROSITE" id="PS50006"/>
    </source>
</evidence>
<gene>
    <name evidence="4" type="ORF">BSF38_10009</name>
</gene>
<dbReference type="EMBL" id="CP019083">
    <property type="protein sequence ID" value="APW64228.1"/>
    <property type="molecule type" value="Genomic_DNA"/>
</dbReference>
<dbReference type="InterPro" id="IPR000253">
    <property type="entry name" value="FHA_dom"/>
</dbReference>
<protein>
    <recommendedName>
        <fullName evidence="3">FHA domain-containing protein</fullName>
    </recommendedName>
</protein>
<dbReference type="CDD" id="cd00060">
    <property type="entry name" value="FHA"/>
    <property type="match status" value="2"/>
</dbReference>
<keyword evidence="5" id="KW-1185">Reference proteome</keyword>
<dbReference type="SUPFAM" id="SSF49879">
    <property type="entry name" value="SMAD/FHA domain"/>
    <property type="match status" value="2"/>
</dbReference>
<sequence>MQETGVRLLHQPFALIGRDQRADVPLDHRLVSRRHVYLQVVEGHVFWVDLESRLGTLGSGRPRKFGWLDVDETMRIGPYEIRRLVGGRPIHHDAAHHPLPDAVPLVAKSYGPSPWPEVALEFLNGPSRSAVWPMNRVMSLVGSASGCKFRLADPSVSPFHCSLLRTSVGLWLIDLLGSDGVAVNNASVRYALLADGDLLKIGRYRIRVRSRFFDDESRSDHPGAITASPHRPSSHVLSLREPSAAHAAPADAVEFPALGRPSTAISPLSFGPQIARAELVPTAGTGFYPAGSEKAEVEAAVLVPLMNQFGMMQQQMLDQFQNAMGMLVEMFGSLQREQMDLIRQELDQLREVTREFQEVKLELAAYTRDRAQAEAAAEAAAAAVPSALTAKVKPLVAQPQEVRTPAAASSAPAPTASPSPGRSPAASLASATSPLDASPSAATSAMTSPASIPKKRPGEGSGVDNERDVMLWLNQRVVTLQNERETRWQKILKLLPGAS</sequence>
<feature type="compositionally biased region" description="Low complexity" evidence="2">
    <location>
        <begin position="405"/>
        <end position="451"/>
    </location>
</feature>
<evidence type="ECO:0000313" key="4">
    <source>
        <dbReference type="EMBL" id="APW64228.1"/>
    </source>
</evidence>
<geneLocation type="plasmid" evidence="5">
    <name>palbo1</name>
</geneLocation>
<evidence type="ECO:0000256" key="1">
    <source>
        <dbReference type="SAM" id="Coils"/>
    </source>
</evidence>
<dbReference type="PROSITE" id="PS50006">
    <property type="entry name" value="FHA_DOMAIN"/>
    <property type="match status" value="2"/>
</dbReference>